<accession>A0A1G7CF27</accession>
<name>A0A1G7CF27_9ACTN</name>
<dbReference type="EMBL" id="LT629688">
    <property type="protein sequence ID" value="SDE37025.1"/>
    <property type="molecule type" value="Genomic_DNA"/>
</dbReference>
<evidence type="ECO:0000313" key="3">
    <source>
        <dbReference type="Proteomes" id="UP000198546"/>
    </source>
</evidence>
<dbReference type="STRING" id="675864.SAMN04489747_3229"/>
<dbReference type="PANTHER" id="PTHR33164:SF94">
    <property type="entry name" value="TRANSCRIPTIONAL REGULATORY PROTEIN-RELATED"/>
    <property type="match status" value="1"/>
</dbReference>
<dbReference type="InterPro" id="IPR039422">
    <property type="entry name" value="MarR/SlyA-like"/>
</dbReference>
<dbReference type="Proteomes" id="UP000198546">
    <property type="component" value="Chromosome i"/>
</dbReference>
<dbReference type="SUPFAM" id="SSF46785">
    <property type="entry name" value="Winged helix' DNA-binding domain"/>
    <property type="match status" value="1"/>
</dbReference>
<dbReference type="GO" id="GO:0003700">
    <property type="term" value="F:DNA-binding transcription factor activity"/>
    <property type="evidence" value="ECO:0007669"/>
    <property type="project" value="InterPro"/>
</dbReference>
<protein>
    <submittedName>
        <fullName evidence="2">DNA-binding transcriptional regulator, MarR family</fullName>
    </submittedName>
</protein>
<keyword evidence="3" id="KW-1185">Reference proteome</keyword>
<proteinExistence type="predicted"/>
<dbReference type="SMART" id="SM00347">
    <property type="entry name" value="HTH_MARR"/>
    <property type="match status" value="1"/>
</dbReference>
<dbReference type="GO" id="GO:0003677">
    <property type="term" value="F:DNA binding"/>
    <property type="evidence" value="ECO:0007669"/>
    <property type="project" value="UniProtKB-KW"/>
</dbReference>
<dbReference type="OrthoDB" id="3711220at2"/>
<dbReference type="Gene3D" id="1.10.10.10">
    <property type="entry name" value="Winged helix-like DNA-binding domain superfamily/Winged helix DNA-binding domain"/>
    <property type="match status" value="1"/>
</dbReference>
<dbReference type="Pfam" id="PF01047">
    <property type="entry name" value="MarR"/>
    <property type="match status" value="1"/>
</dbReference>
<evidence type="ECO:0000313" key="2">
    <source>
        <dbReference type="EMBL" id="SDE37025.1"/>
    </source>
</evidence>
<keyword evidence="2" id="KW-0238">DNA-binding</keyword>
<dbReference type="RefSeq" id="WP_090594942.1">
    <property type="nucleotide sequence ID" value="NZ_LT629688.1"/>
</dbReference>
<reference evidence="2 3" key="1">
    <citation type="submission" date="2016-10" db="EMBL/GenBank/DDBJ databases">
        <authorList>
            <person name="de Groot N.N."/>
        </authorList>
    </citation>
    <scope>NUCLEOTIDE SEQUENCE [LARGE SCALE GENOMIC DNA]</scope>
    <source>
        <strain evidence="2 3">MON 2.2</strain>
    </source>
</reference>
<evidence type="ECO:0000259" key="1">
    <source>
        <dbReference type="PROSITE" id="PS50995"/>
    </source>
</evidence>
<dbReference type="InterPro" id="IPR000835">
    <property type="entry name" value="HTH_MarR-typ"/>
</dbReference>
<organism evidence="2 3">
    <name type="scientific">Auraticoccus monumenti</name>
    <dbReference type="NCBI Taxonomy" id="675864"/>
    <lineage>
        <taxon>Bacteria</taxon>
        <taxon>Bacillati</taxon>
        <taxon>Actinomycetota</taxon>
        <taxon>Actinomycetes</taxon>
        <taxon>Propionibacteriales</taxon>
        <taxon>Propionibacteriaceae</taxon>
        <taxon>Auraticoccus</taxon>
    </lineage>
</organism>
<dbReference type="PANTHER" id="PTHR33164">
    <property type="entry name" value="TRANSCRIPTIONAL REGULATOR, MARR FAMILY"/>
    <property type="match status" value="1"/>
</dbReference>
<gene>
    <name evidence="2" type="ORF">SAMN04489747_3229</name>
</gene>
<dbReference type="GO" id="GO:0006950">
    <property type="term" value="P:response to stress"/>
    <property type="evidence" value="ECO:0007669"/>
    <property type="project" value="TreeGrafter"/>
</dbReference>
<dbReference type="InterPro" id="IPR036390">
    <property type="entry name" value="WH_DNA-bd_sf"/>
</dbReference>
<dbReference type="AlphaFoldDB" id="A0A1G7CF27"/>
<feature type="domain" description="HTH marR-type" evidence="1">
    <location>
        <begin position="5"/>
        <end position="139"/>
    </location>
</feature>
<dbReference type="InterPro" id="IPR036388">
    <property type="entry name" value="WH-like_DNA-bd_sf"/>
</dbReference>
<dbReference type="PROSITE" id="PS50995">
    <property type="entry name" value="HTH_MARR_2"/>
    <property type="match status" value="1"/>
</dbReference>
<sequence length="162" mass="17705">MDEQQARTTEAMMTVSRTLTAIVARTLHDVAEQITVPQLRVLVLLDTRGPMNLTTIAQHLDVNPSNASRTCDQLVTTGRVLRAPDPQDGRSTVLALTADGARFVAELMSSRRRLVDDVVSRMGPADRRALERGLEAFMTAVEAAPAEETIGLADGRIIPWLM</sequence>